<evidence type="ECO:0008006" key="4">
    <source>
        <dbReference type="Google" id="ProtNLM"/>
    </source>
</evidence>
<dbReference type="EMBL" id="JBFXLS010000023">
    <property type="protein sequence ID" value="KAL2827763.1"/>
    <property type="molecule type" value="Genomic_DNA"/>
</dbReference>
<keyword evidence="1" id="KW-0812">Transmembrane</keyword>
<dbReference type="InterPro" id="IPR027417">
    <property type="entry name" value="P-loop_NTPase"/>
</dbReference>
<evidence type="ECO:0000256" key="1">
    <source>
        <dbReference type="SAM" id="Phobius"/>
    </source>
</evidence>
<gene>
    <name evidence="2" type="ORF">BDW59DRAFT_143800</name>
</gene>
<evidence type="ECO:0000313" key="2">
    <source>
        <dbReference type="EMBL" id="KAL2827763.1"/>
    </source>
</evidence>
<keyword evidence="3" id="KW-1185">Reference proteome</keyword>
<dbReference type="SUPFAM" id="SSF52540">
    <property type="entry name" value="P-loop containing nucleoside triphosphate hydrolases"/>
    <property type="match status" value="1"/>
</dbReference>
<protein>
    <recommendedName>
        <fullName evidence="4">NAD dependent epimerase/dehydratase</fullName>
    </recommendedName>
</protein>
<evidence type="ECO:0000313" key="3">
    <source>
        <dbReference type="Proteomes" id="UP001610335"/>
    </source>
</evidence>
<proteinExistence type="predicted"/>
<feature type="transmembrane region" description="Helical" evidence="1">
    <location>
        <begin position="255"/>
        <end position="275"/>
    </location>
</feature>
<comment type="caution">
    <text evidence="2">The sequence shown here is derived from an EMBL/GenBank/DDBJ whole genome shotgun (WGS) entry which is preliminary data.</text>
</comment>
<dbReference type="PANTHER" id="PTHR36978">
    <property type="entry name" value="P-LOOP CONTAINING NUCLEOTIDE TRIPHOSPHATE HYDROLASE"/>
    <property type="match status" value="1"/>
</dbReference>
<reference evidence="2 3" key="1">
    <citation type="submission" date="2024-07" db="EMBL/GenBank/DDBJ databases">
        <title>Section-level genome sequencing and comparative genomics of Aspergillus sections Usti and Cavernicolus.</title>
        <authorList>
            <consortium name="Lawrence Berkeley National Laboratory"/>
            <person name="Nybo J.L."/>
            <person name="Vesth T.C."/>
            <person name="Theobald S."/>
            <person name="Frisvad J.C."/>
            <person name="Larsen T.O."/>
            <person name="Kjaerboelling I."/>
            <person name="Rothschild-Mancinelli K."/>
            <person name="Lyhne E.K."/>
            <person name="Kogle M.E."/>
            <person name="Barry K."/>
            <person name="Clum A."/>
            <person name="Na H."/>
            <person name="Ledsgaard L."/>
            <person name="Lin J."/>
            <person name="Lipzen A."/>
            <person name="Kuo A."/>
            <person name="Riley R."/>
            <person name="Mondo S."/>
            <person name="LaButti K."/>
            <person name="Haridas S."/>
            <person name="Pangalinan J."/>
            <person name="Salamov A.A."/>
            <person name="Simmons B.A."/>
            <person name="Magnuson J.K."/>
            <person name="Chen J."/>
            <person name="Drula E."/>
            <person name="Henrissat B."/>
            <person name="Wiebenga A."/>
            <person name="Lubbers R.J."/>
            <person name="Gomes A.C."/>
            <person name="Makela M.R."/>
            <person name="Stajich J."/>
            <person name="Grigoriev I.V."/>
            <person name="Mortensen U.H."/>
            <person name="De vries R.P."/>
            <person name="Baker S.E."/>
            <person name="Andersen M.R."/>
        </authorList>
    </citation>
    <scope>NUCLEOTIDE SEQUENCE [LARGE SCALE GENOMIC DNA]</scope>
    <source>
        <strain evidence="2 3">CBS 600.67</strain>
    </source>
</reference>
<sequence>MDPTTDTSKLDMKVLVLGLPRCATTSLAAALESNILSIKPTLLHAPDTSGDKTKNRLVLDALHLQGENNLALRRTRLTEYCSGYAACTEPLNALADDLMDLYPTAKLILNIRPPPRSGEPADTATDWARSCRETIGFFGSFWALMICFPLQQYCFWWHRCRLQTDVWRRKGLLPRKASGLFASKGCEWMTAEFYDWYLEWVEIEARERGRDILLWHAGMGWEPLCGFLGRDVPLKSTAFPWLNDRAASGMRQYDYVLGGLFWYAVFVIMVGYCLWSHPMFFYDLRQTVSRLWDQDTGCKMDDR</sequence>
<keyword evidence="1" id="KW-0472">Membrane</keyword>
<organism evidence="2 3">
    <name type="scientific">Aspergillus cavernicola</name>
    <dbReference type="NCBI Taxonomy" id="176166"/>
    <lineage>
        <taxon>Eukaryota</taxon>
        <taxon>Fungi</taxon>
        <taxon>Dikarya</taxon>
        <taxon>Ascomycota</taxon>
        <taxon>Pezizomycotina</taxon>
        <taxon>Eurotiomycetes</taxon>
        <taxon>Eurotiomycetidae</taxon>
        <taxon>Eurotiales</taxon>
        <taxon>Aspergillaceae</taxon>
        <taxon>Aspergillus</taxon>
        <taxon>Aspergillus subgen. Nidulantes</taxon>
    </lineage>
</organism>
<keyword evidence="1" id="KW-1133">Transmembrane helix</keyword>
<dbReference type="PANTHER" id="PTHR36978:SF3">
    <property type="entry name" value="P-LOOP CONTAINING NUCLEOSIDE TRIPHOSPHATE HYDROLASE PROTEIN"/>
    <property type="match status" value="1"/>
</dbReference>
<name>A0ABR4IJ25_9EURO</name>
<dbReference type="Gene3D" id="3.40.50.300">
    <property type="entry name" value="P-loop containing nucleotide triphosphate hydrolases"/>
    <property type="match status" value="1"/>
</dbReference>
<dbReference type="InterPro" id="IPR040632">
    <property type="entry name" value="Sulfotransfer_4"/>
</dbReference>
<dbReference type="Pfam" id="PF17784">
    <property type="entry name" value="Sulfotransfer_4"/>
    <property type="match status" value="1"/>
</dbReference>
<dbReference type="Proteomes" id="UP001610335">
    <property type="component" value="Unassembled WGS sequence"/>
</dbReference>
<accession>A0ABR4IJ25</accession>